<protein>
    <recommendedName>
        <fullName evidence="3">Glyoxalase-like domain-containing protein</fullName>
    </recommendedName>
</protein>
<reference evidence="1 2" key="1">
    <citation type="submission" date="2019-12" db="EMBL/GenBank/DDBJ databases">
        <title>Whole genome sequencing of endophytic Actinobacterium Micromonospora sp. MPMI6T.</title>
        <authorList>
            <person name="Evv R."/>
            <person name="Podile A.R."/>
        </authorList>
    </citation>
    <scope>NUCLEOTIDE SEQUENCE [LARGE SCALE GENOMIC DNA]</scope>
    <source>
        <strain evidence="1 2">MPMI6</strain>
    </source>
</reference>
<gene>
    <name evidence="1" type="ORF">GSF22_11045</name>
</gene>
<proteinExistence type="predicted"/>
<evidence type="ECO:0000313" key="2">
    <source>
        <dbReference type="Proteomes" id="UP000823521"/>
    </source>
</evidence>
<dbReference type="InterPro" id="IPR049249">
    <property type="entry name" value="DUF6882"/>
</dbReference>
<organism evidence="1 2">
    <name type="scientific">Micromonospora echinofusca</name>
    <dbReference type="NCBI Taxonomy" id="47858"/>
    <lineage>
        <taxon>Bacteria</taxon>
        <taxon>Bacillati</taxon>
        <taxon>Actinomycetota</taxon>
        <taxon>Actinomycetes</taxon>
        <taxon>Micromonosporales</taxon>
        <taxon>Micromonosporaceae</taxon>
        <taxon>Micromonospora</taxon>
    </lineage>
</organism>
<keyword evidence="2" id="KW-1185">Reference proteome</keyword>
<evidence type="ECO:0008006" key="3">
    <source>
        <dbReference type="Google" id="ProtNLM"/>
    </source>
</evidence>
<dbReference type="EMBL" id="WVUH01000072">
    <property type="protein sequence ID" value="MBO4206532.1"/>
    <property type="molecule type" value="Genomic_DNA"/>
</dbReference>
<evidence type="ECO:0000313" key="1">
    <source>
        <dbReference type="EMBL" id="MBO4206532.1"/>
    </source>
</evidence>
<comment type="caution">
    <text evidence="1">The sequence shown here is derived from an EMBL/GenBank/DDBJ whole genome shotgun (WGS) entry which is preliminary data.</text>
</comment>
<dbReference type="Pfam" id="PF21813">
    <property type="entry name" value="DUF6882"/>
    <property type="match status" value="1"/>
</dbReference>
<name>A0ABS3VPU6_MICEH</name>
<accession>A0ABS3VPU6</accession>
<dbReference type="Proteomes" id="UP000823521">
    <property type="component" value="Unassembled WGS sequence"/>
</dbReference>
<sequence length="218" mass="23444">MHLSHTLAPALARQLALADLLGERGWQVDINAGTVTFGDDLTYPIQLLGTESQGDGTWLWAWANSDSQLPPALLRAAEWLRGYGREHDIPELTGASHPLDRADGHLLALLAGGLTGQSYYRGPYPGGALFFLVEQLPAAVTAPVAPQRVLTVLTQAIQMYPVDHRTLVDGFLRQQGYTVTATPDDVSGQRPDGSTIRVSFDPQGRITNIAGAIRPADA</sequence>